<dbReference type="AlphaFoldDB" id="A0A915KGI2"/>
<protein>
    <submittedName>
        <fullName evidence="2">Uncharacterized protein</fullName>
    </submittedName>
</protein>
<name>A0A915KGI2_ROMCU</name>
<proteinExistence type="predicted"/>
<evidence type="ECO:0000313" key="1">
    <source>
        <dbReference type="Proteomes" id="UP000887565"/>
    </source>
</evidence>
<keyword evidence="1" id="KW-1185">Reference proteome</keyword>
<sequence length="85" mass="9709">MYKIEPTFLLSLHLPFQTRRSRNSATEVLLIVADSDYFTKKLCSYKEACTKIKNGVLKCNQTNLNVVGSHFFALFAHENIVNVDL</sequence>
<dbReference type="WBParaSite" id="nRc.2.0.1.t37847-RA">
    <property type="protein sequence ID" value="nRc.2.0.1.t37847-RA"/>
    <property type="gene ID" value="nRc.2.0.1.g37847"/>
</dbReference>
<dbReference type="Proteomes" id="UP000887565">
    <property type="component" value="Unplaced"/>
</dbReference>
<accession>A0A915KGI2</accession>
<reference evidence="2" key="1">
    <citation type="submission" date="2022-11" db="UniProtKB">
        <authorList>
            <consortium name="WormBaseParasite"/>
        </authorList>
    </citation>
    <scope>IDENTIFICATION</scope>
</reference>
<organism evidence="1 2">
    <name type="scientific">Romanomermis culicivorax</name>
    <name type="common">Nematode worm</name>
    <dbReference type="NCBI Taxonomy" id="13658"/>
    <lineage>
        <taxon>Eukaryota</taxon>
        <taxon>Metazoa</taxon>
        <taxon>Ecdysozoa</taxon>
        <taxon>Nematoda</taxon>
        <taxon>Enoplea</taxon>
        <taxon>Dorylaimia</taxon>
        <taxon>Mermithida</taxon>
        <taxon>Mermithoidea</taxon>
        <taxon>Mermithidae</taxon>
        <taxon>Romanomermis</taxon>
    </lineage>
</organism>
<evidence type="ECO:0000313" key="2">
    <source>
        <dbReference type="WBParaSite" id="nRc.2.0.1.t37847-RA"/>
    </source>
</evidence>